<dbReference type="InterPro" id="IPR036047">
    <property type="entry name" value="F-box-like_dom_sf"/>
</dbReference>
<feature type="compositionally biased region" description="Basic and acidic residues" evidence="1">
    <location>
        <begin position="20"/>
        <end position="35"/>
    </location>
</feature>
<reference evidence="3 4" key="1">
    <citation type="submission" date="2015-04" db="EMBL/GenBank/DDBJ databases">
        <title>Complete genome sequence of Schizopora paradoxa KUC8140, a cosmopolitan wood degrader in East Asia.</title>
        <authorList>
            <consortium name="DOE Joint Genome Institute"/>
            <person name="Min B."/>
            <person name="Park H."/>
            <person name="Jang Y."/>
            <person name="Kim J.-J."/>
            <person name="Kim K.H."/>
            <person name="Pangilinan J."/>
            <person name="Lipzen A."/>
            <person name="Riley R."/>
            <person name="Grigoriev I.V."/>
            <person name="Spatafora J.W."/>
            <person name="Choi I.-G."/>
        </authorList>
    </citation>
    <scope>NUCLEOTIDE SEQUENCE [LARGE SCALE GENOMIC DNA]</scope>
    <source>
        <strain evidence="3 4">KUC8140</strain>
    </source>
</reference>
<evidence type="ECO:0000256" key="1">
    <source>
        <dbReference type="SAM" id="MobiDB-lite"/>
    </source>
</evidence>
<evidence type="ECO:0000259" key="2">
    <source>
        <dbReference type="Pfam" id="PF12937"/>
    </source>
</evidence>
<name>A0A0H2RJK9_9AGAM</name>
<feature type="domain" description="F-box" evidence="2">
    <location>
        <begin position="140"/>
        <end position="194"/>
    </location>
</feature>
<dbReference type="Gene3D" id="1.20.1280.50">
    <property type="match status" value="1"/>
</dbReference>
<sequence length="639" mass="72711">MAFRRILPLPHYKRKSRPFSSEETKAPEKTRLQDDASKLQATNEINSVVASYLQGEDGLQLPEELQKEQDILNTVTYGTLLEKGIDRNPNGGSNLVSQARRHLSRLELLDGLLTETSSKLKERVKSARQLVDRVVSVCGIASVPPDILVMIFSLAINTSSQEIPRSLHSVRLSHVCRHFRNIITTTPLFWTKISATPHAPEMDLVEASLQRSGESPLDVHINVYIFAIRVGTHLAPPELQQIYPNGVIPEFVEGIYYDRSLSLLLLHTHRWRNLHLNIVPADGETATSRGFQHIQNPDFPTLESITVYRERPFFKHQGRFPIEKEHSREMGFASYWITPMLRTLDLRDCLPCSLPETSLAVITDFKINLSAFENVAPLFSSLLKLEQVQKVCIDVSRLGTSTSQWETQVLGLQEVVLGSARTVILQFDEESGGIQCLKAIFSRLSFPGAMSLKLEATRSNGDPKGAFLHHFLPMIPDKFPNVRNYDIVVTESSRVRSRFTKSPRPTTLPLHFPSDLENFSFTCNSPLWFSTEEARKTKPILPRLRMLTLGVHSLPHYNIRSVFDWVRWIVGQLEFQMHCGSESTFEKLVLLRYDYDRGYKLQKIVPRADIDAWCESRVIFPETCSEEEKSENEKSSSSD</sequence>
<keyword evidence="4" id="KW-1185">Reference proteome</keyword>
<proteinExistence type="predicted"/>
<dbReference type="AlphaFoldDB" id="A0A0H2RJK9"/>
<gene>
    <name evidence="3" type="ORF">SCHPADRAFT_943497</name>
</gene>
<evidence type="ECO:0000313" key="3">
    <source>
        <dbReference type="EMBL" id="KLO09633.1"/>
    </source>
</evidence>
<accession>A0A0H2RJK9</accession>
<dbReference type="InterPro" id="IPR001810">
    <property type="entry name" value="F-box_dom"/>
</dbReference>
<evidence type="ECO:0000313" key="4">
    <source>
        <dbReference type="Proteomes" id="UP000053477"/>
    </source>
</evidence>
<organism evidence="3 4">
    <name type="scientific">Schizopora paradoxa</name>
    <dbReference type="NCBI Taxonomy" id="27342"/>
    <lineage>
        <taxon>Eukaryota</taxon>
        <taxon>Fungi</taxon>
        <taxon>Dikarya</taxon>
        <taxon>Basidiomycota</taxon>
        <taxon>Agaricomycotina</taxon>
        <taxon>Agaricomycetes</taxon>
        <taxon>Hymenochaetales</taxon>
        <taxon>Schizoporaceae</taxon>
        <taxon>Schizopora</taxon>
    </lineage>
</organism>
<dbReference type="Proteomes" id="UP000053477">
    <property type="component" value="Unassembled WGS sequence"/>
</dbReference>
<protein>
    <recommendedName>
        <fullName evidence="2">F-box domain-containing protein</fullName>
    </recommendedName>
</protein>
<dbReference type="Pfam" id="PF12937">
    <property type="entry name" value="F-box-like"/>
    <property type="match status" value="1"/>
</dbReference>
<dbReference type="InParanoid" id="A0A0H2RJK9"/>
<feature type="region of interest" description="Disordered" evidence="1">
    <location>
        <begin position="13"/>
        <end position="35"/>
    </location>
</feature>
<dbReference type="SUPFAM" id="SSF81383">
    <property type="entry name" value="F-box domain"/>
    <property type="match status" value="1"/>
</dbReference>
<dbReference type="OrthoDB" id="3365698at2759"/>
<dbReference type="EMBL" id="KQ086050">
    <property type="protein sequence ID" value="KLO09633.1"/>
    <property type="molecule type" value="Genomic_DNA"/>
</dbReference>